<dbReference type="InterPro" id="IPR021836">
    <property type="entry name" value="DUF3429"/>
</dbReference>
<name>A0ABP7TZT0_9BURK</name>
<accession>A0ABP7TZT0</accession>
<dbReference type="EMBL" id="BAAAZE010000015">
    <property type="protein sequence ID" value="GAA4033709.1"/>
    <property type="molecule type" value="Genomic_DNA"/>
</dbReference>
<keyword evidence="1" id="KW-0472">Membrane</keyword>
<sequence>MNTNFFNKRLAHLLGFAGLIPFVLLSLSCWIVHPDWLGFMIKGQLAYGIAILSFLGGIHWGAALCCNLLSIDQTKRALIWGVTPSLIALVASRMIIGVGFAVLMAGFIVAYQIDKRLYRWYDIPDWFISLRFKLTCVVVAALTLTFLAANVRS</sequence>
<keyword evidence="3" id="KW-1185">Reference proteome</keyword>
<dbReference type="Proteomes" id="UP001501353">
    <property type="component" value="Unassembled WGS sequence"/>
</dbReference>
<protein>
    <recommendedName>
        <fullName evidence="4">DUF3429 domain-containing protein</fullName>
    </recommendedName>
</protein>
<dbReference type="PANTHER" id="PTHR15887:SF1">
    <property type="entry name" value="TRANSMEMBRANE PROTEIN 69"/>
    <property type="match status" value="1"/>
</dbReference>
<gene>
    <name evidence="2" type="ORF">GCM10022212_36090</name>
</gene>
<dbReference type="PANTHER" id="PTHR15887">
    <property type="entry name" value="TRANSMEMBRANE PROTEIN 69"/>
    <property type="match status" value="1"/>
</dbReference>
<comment type="caution">
    <text evidence="2">The sequence shown here is derived from an EMBL/GenBank/DDBJ whole genome shotgun (WGS) entry which is preliminary data.</text>
</comment>
<organism evidence="2 3">
    <name type="scientific">Actimicrobium antarcticum</name>
    <dbReference type="NCBI Taxonomy" id="1051899"/>
    <lineage>
        <taxon>Bacteria</taxon>
        <taxon>Pseudomonadati</taxon>
        <taxon>Pseudomonadota</taxon>
        <taxon>Betaproteobacteria</taxon>
        <taxon>Burkholderiales</taxon>
        <taxon>Oxalobacteraceae</taxon>
        <taxon>Actimicrobium</taxon>
    </lineage>
</organism>
<feature type="transmembrane region" description="Helical" evidence="1">
    <location>
        <begin position="130"/>
        <end position="151"/>
    </location>
</feature>
<dbReference type="RefSeq" id="WP_344765532.1">
    <property type="nucleotide sequence ID" value="NZ_BAAAZE010000015.1"/>
</dbReference>
<evidence type="ECO:0000256" key="1">
    <source>
        <dbReference type="SAM" id="Phobius"/>
    </source>
</evidence>
<dbReference type="Pfam" id="PF11911">
    <property type="entry name" value="DUF3429"/>
    <property type="match status" value="1"/>
</dbReference>
<keyword evidence="1" id="KW-1133">Transmembrane helix</keyword>
<feature type="transmembrane region" description="Helical" evidence="1">
    <location>
        <begin position="77"/>
        <end position="110"/>
    </location>
</feature>
<feature type="transmembrane region" description="Helical" evidence="1">
    <location>
        <begin position="45"/>
        <end position="70"/>
    </location>
</feature>
<reference evidence="3" key="1">
    <citation type="journal article" date="2019" name="Int. J. Syst. Evol. Microbiol.">
        <title>The Global Catalogue of Microorganisms (GCM) 10K type strain sequencing project: providing services to taxonomists for standard genome sequencing and annotation.</title>
        <authorList>
            <consortium name="The Broad Institute Genomics Platform"/>
            <consortium name="The Broad Institute Genome Sequencing Center for Infectious Disease"/>
            <person name="Wu L."/>
            <person name="Ma J."/>
        </authorList>
    </citation>
    <scope>NUCLEOTIDE SEQUENCE [LARGE SCALE GENOMIC DNA]</scope>
    <source>
        <strain evidence="3">JCM 16673</strain>
    </source>
</reference>
<keyword evidence="1" id="KW-0812">Transmembrane</keyword>
<evidence type="ECO:0000313" key="2">
    <source>
        <dbReference type="EMBL" id="GAA4033709.1"/>
    </source>
</evidence>
<feature type="transmembrane region" description="Helical" evidence="1">
    <location>
        <begin position="12"/>
        <end position="33"/>
    </location>
</feature>
<evidence type="ECO:0008006" key="4">
    <source>
        <dbReference type="Google" id="ProtNLM"/>
    </source>
</evidence>
<proteinExistence type="predicted"/>
<evidence type="ECO:0000313" key="3">
    <source>
        <dbReference type="Proteomes" id="UP001501353"/>
    </source>
</evidence>